<evidence type="ECO:0000256" key="4">
    <source>
        <dbReference type="ARBA" id="ARBA00022485"/>
    </source>
</evidence>
<feature type="domain" description="4Fe-4S ferredoxin-type" evidence="12">
    <location>
        <begin position="89"/>
        <end position="118"/>
    </location>
</feature>
<keyword evidence="6" id="KW-0479">Metal-binding</keyword>
<evidence type="ECO:0000313" key="13">
    <source>
        <dbReference type="EMBL" id="KJE77939.1"/>
    </source>
</evidence>
<dbReference type="PATRIC" id="fig|1121877.4.peg.340"/>
<dbReference type="eggNOG" id="COG0437">
    <property type="taxonomic scope" value="Bacteria"/>
</dbReference>
<feature type="domain" description="4Fe-4S ferredoxin-type" evidence="12">
    <location>
        <begin position="12"/>
        <end position="42"/>
    </location>
</feature>
<evidence type="ECO:0000256" key="6">
    <source>
        <dbReference type="ARBA" id="ARBA00022723"/>
    </source>
</evidence>
<proteinExistence type="inferred from homology"/>
<keyword evidence="5 11" id="KW-0812">Transmembrane</keyword>
<reference evidence="13 14" key="1">
    <citation type="submission" date="2015-01" db="EMBL/GenBank/DDBJ databases">
        <title>Draft genome of the acidophilic iron oxidizer Ferrimicrobium acidiphilum strain T23.</title>
        <authorList>
            <person name="Poehlein A."/>
            <person name="Eisen S."/>
            <person name="Schloemann M."/>
            <person name="Johnson B.D."/>
            <person name="Daniel R."/>
            <person name="Muehling M."/>
        </authorList>
    </citation>
    <scope>NUCLEOTIDE SEQUENCE [LARGE SCALE GENOMIC DNA]</scope>
    <source>
        <strain evidence="13 14">T23</strain>
    </source>
</reference>
<evidence type="ECO:0000256" key="11">
    <source>
        <dbReference type="SAM" id="Phobius"/>
    </source>
</evidence>
<evidence type="ECO:0000256" key="10">
    <source>
        <dbReference type="ARBA" id="ARBA00023136"/>
    </source>
</evidence>
<feature type="domain" description="4Fe-4S ferredoxin-type" evidence="12">
    <location>
        <begin position="55"/>
        <end position="88"/>
    </location>
</feature>
<dbReference type="PANTHER" id="PTHR43177">
    <property type="entry name" value="PROTEIN NRFC"/>
    <property type="match status" value="1"/>
</dbReference>
<keyword evidence="9" id="KW-0411">Iron-sulfur</keyword>
<evidence type="ECO:0000256" key="2">
    <source>
        <dbReference type="ARBA" id="ARBA00008929"/>
    </source>
</evidence>
<dbReference type="STRING" id="1121877.FEAC_03110"/>
<evidence type="ECO:0000256" key="5">
    <source>
        <dbReference type="ARBA" id="ARBA00022692"/>
    </source>
</evidence>
<keyword evidence="4" id="KW-0004">4Fe-4S</keyword>
<dbReference type="EMBL" id="JXUW01000002">
    <property type="protein sequence ID" value="KJE77939.1"/>
    <property type="molecule type" value="Genomic_DNA"/>
</dbReference>
<name>A0A0D8FY86_9ACTN</name>
<feature type="transmembrane region" description="Helical" evidence="11">
    <location>
        <begin position="253"/>
        <end position="274"/>
    </location>
</feature>
<dbReference type="Gene3D" id="3.30.70.20">
    <property type="match status" value="2"/>
</dbReference>
<dbReference type="Pfam" id="PF03916">
    <property type="entry name" value="NrfD"/>
    <property type="match status" value="1"/>
</dbReference>
<dbReference type="GO" id="GO:0005886">
    <property type="term" value="C:plasma membrane"/>
    <property type="evidence" value="ECO:0007669"/>
    <property type="project" value="UniProtKB-SubCell"/>
</dbReference>
<comment type="caution">
    <text evidence="13">The sequence shown here is derived from an EMBL/GenBank/DDBJ whole genome shotgun (WGS) entry which is preliminary data.</text>
</comment>
<dbReference type="Gene3D" id="1.20.1630.10">
    <property type="entry name" value="Formate dehydrogenase/DMSO reductase domain"/>
    <property type="match status" value="1"/>
</dbReference>
<evidence type="ECO:0000259" key="12">
    <source>
        <dbReference type="PROSITE" id="PS51379"/>
    </source>
</evidence>
<evidence type="ECO:0000256" key="9">
    <source>
        <dbReference type="ARBA" id="ARBA00023014"/>
    </source>
</evidence>
<evidence type="ECO:0000256" key="8">
    <source>
        <dbReference type="ARBA" id="ARBA00023004"/>
    </source>
</evidence>
<dbReference type="Pfam" id="PF13247">
    <property type="entry name" value="Fer4_11"/>
    <property type="match status" value="1"/>
</dbReference>
<feature type="transmembrane region" description="Helical" evidence="11">
    <location>
        <begin position="325"/>
        <end position="351"/>
    </location>
</feature>
<keyword evidence="8" id="KW-0408">Iron</keyword>
<dbReference type="InterPro" id="IPR050954">
    <property type="entry name" value="ET_IronSulfur_Cluster-Binding"/>
</dbReference>
<keyword evidence="7 11" id="KW-1133">Transmembrane helix</keyword>
<dbReference type="GO" id="GO:0051539">
    <property type="term" value="F:4 iron, 4 sulfur cluster binding"/>
    <property type="evidence" value="ECO:0007669"/>
    <property type="project" value="UniProtKB-KW"/>
</dbReference>
<evidence type="ECO:0000313" key="14">
    <source>
        <dbReference type="Proteomes" id="UP000032336"/>
    </source>
</evidence>
<dbReference type="AlphaFoldDB" id="A0A0D8FY86"/>
<sequence>MLTEPKKLTETWVKVLDQTKCIGCHACTTACKSENQVPLGVTRTYVKAVEVGVFPEVRRNFQVTRCNQCANPPCVTACPTGAMYQRDDGIVDFDKSICIGCKACMAACPYDAIFINPEDHSAEKCNFCAHRLEVGLEPACVVVCPTEAILIGRLEDATAPTTKIIHRESVAVRSPEKGTRPKLYYKGAHQATLDPIAARRPSGDTFMWSEIQRGADVAVSGHPAGFHDSNLSAEAKLGYDVAHSAPWGSKVSLYTWTKGIAAGAYLVPILLAVLGRLPWGSPVVRLIGPITSLVFLAVTGFLLIIDLKHPERFHLILLKGRLQSWLVRGAWGLMLFGAVVTLDLIAGITHFRVLEEVLAIPGIPLACLAALYTAFLFAQAKARDLWQSPLLPPHLVVQALLLGAVVTLFGVAAANPLHVAYVDRILSILALINLLMVVGEATITHPTAKAHLASYEMTRGRFRWIFLAGIILNLIAIATPFVGIDLGVAALLCILPLEHAFVQAGQAVPLA</sequence>
<evidence type="ECO:0000256" key="7">
    <source>
        <dbReference type="ARBA" id="ARBA00022989"/>
    </source>
</evidence>
<feature type="transmembrane region" description="Helical" evidence="11">
    <location>
        <begin position="286"/>
        <end position="305"/>
    </location>
</feature>
<accession>A0A0D8FY86</accession>
<dbReference type="SUPFAM" id="SSF54862">
    <property type="entry name" value="4Fe-4S ferredoxins"/>
    <property type="match status" value="1"/>
</dbReference>
<dbReference type="InterPro" id="IPR017896">
    <property type="entry name" value="4Fe4S_Fe-S-bd"/>
</dbReference>
<gene>
    <name evidence="13" type="primary">ttrB</name>
    <name evidence="13" type="ORF">FEAC_03110</name>
</gene>
<organism evidence="13 14">
    <name type="scientific">Ferrimicrobium acidiphilum DSM 19497</name>
    <dbReference type="NCBI Taxonomy" id="1121877"/>
    <lineage>
        <taxon>Bacteria</taxon>
        <taxon>Bacillati</taxon>
        <taxon>Actinomycetota</taxon>
        <taxon>Acidimicrobiia</taxon>
        <taxon>Acidimicrobiales</taxon>
        <taxon>Acidimicrobiaceae</taxon>
        <taxon>Ferrimicrobium</taxon>
    </lineage>
</organism>
<dbReference type="eggNOG" id="COG5557">
    <property type="taxonomic scope" value="Bacteria"/>
</dbReference>
<dbReference type="PANTHER" id="PTHR43177:SF9">
    <property type="entry name" value="PROTEIN NRFC"/>
    <property type="match status" value="1"/>
</dbReference>
<feature type="transmembrane region" description="Helical" evidence="11">
    <location>
        <begin position="357"/>
        <end position="378"/>
    </location>
</feature>
<protein>
    <submittedName>
        <fullName evidence="13">Tetrathionate reductase subunit B</fullName>
    </submittedName>
</protein>
<dbReference type="InterPro" id="IPR005614">
    <property type="entry name" value="NrfD-like"/>
</dbReference>
<feature type="transmembrane region" description="Helical" evidence="11">
    <location>
        <begin position="390"/>
        <end position="413"/>
    </location>
</feature>
<keyword evidence="3" id="KW-1003">Cell membrane</keyword>
<comment type="similarity">
    <text evidence="2">Belongs to the NrfD family.</text>
</comment>
<comment type="subcellular location">
    <subcellularLocation>
        <location evidence="1">Cell membrane</location>
        <topology evidence="1">Multi-pass membrane protein</topology>
    </subcellularLocation>
</comment>
<dbReference type="PROSITE" id="PS51379">
    <property type="entry name" value="4FE4S_FER_2"/>
    <property type="match status" value="3"/>
</dbReference>
<dbReference type="PROSITE" id="PS00198">
    <property type="entry name" value="4FE4S_FER_1"/>
    <property type="match status" value="1"/>
</dbReference>
<keyword evidence="10 11" id="KW-0472">Membrane</keyword>
<feature type="transmembrane region" description="Helical" evidence="11">
    <location>
        <begin position="425"/>
        <end position="443"/>
    </location>
</feature>
<dbReference type="CDD" id="cd10551">
    <property type="entry name" value="PsrB"/>
    <property type="match status" value="1"/>
</dbReference>
<evidence type="ECO:0000256" key="3">
    <source>
        <dbReference type="ARBA" id="ARBA00022475"/>
    </source>
</evidence>
<dbReference type="InterPro" id="IPR017900">
    <property type="entry name" value="4Fe4S_Fe_S_CS"/>
</dbReference>
<dbReference type="GO" id="GO:0046872">
    <property type="term" value="F:metal ion binding"/>
    <property type="evidence" value="ECO:0007669"/>
    <property type="project" value="UniProtKB-KW"/>
</dbReference>
<feature type="transmembrane region" description="Helical" evidence="11">
    <location>
        <begin position="464"/>
        <end position="497"/>
    </location>
</feature>
<evidence type="ECO:0000256" key="1">
    <source>
        <dbReference type="ARBA" id="ARBA00004651"/>
    </source>
</evidence>
<keyword evidence="14" id="KW-1185">Reference proteome</keyword>
<dbReference type="Proteomes" id="UP000032336">
    <property type="component" value="Unassembled WGS sequence"/>
</dbReference>